<reference evidence="2 3" key="1">
    <citation type="submission" date="2023-12" db="EMBL/GenBank/DDBJ databases">
        <title>Characterization of antibiotic resistance in Aeromonas spp. in hospital effluent.</title>
        <authorList>
            <person name="Negoseki B.R.S."/>
            <person name="Krul D."/>
            <person name="Siqueira A.C."/>
            <person name="Almeida M."/>
            <person name="Mesa D."/>
            <person name="Conte D."/>
            <person name="Dalla-Costa L.M."/>
        </authorList>
    </citation>
    <scope>NUCLEOTIDE SEQUENCE [LARGE SCALE GENOMIC DNA]</scope>
    <source>
        <strain evidence="2 3">36v</strain>
    </source>
</reference>
<feature type="domain" description="FAD-dependent urate hydroxylase HpyO/Asp monooxygenase CreE-like FAD/NAD(P)-binding" evidence="1">
    <location>
        <begin position="8"/>
        <end position="177"/>
    </location>
</feature>
<keyword evidence="3" id="KW-1185">Reference proteome</keyword>
<proteinExistence type="predicted"/>
<evidence type="ECO:0000313" key="3">
    <source>
        <dbReference type="Proteomes" id="UP001304847"/>
    </source>
</evidence>
<gene>
    <name evidence="2" type="ORF">VCX44_11190</name>
</gene>
<dbReference type="Proteomes" id="UP001304847">
    <property type="component" value="Unassembled WGS sequence"/>
</dbReference>
<evidence type="ECO:0000259" key="1">
    <source>
        <dbReference type="Pfam" id="PF13454"/>
    </source>
</evidence>
<dbReference type="RefSeq" id="WP_236277348.1">
    <property type="nucleotide sequence ID" value="NZ_CP091178.1"/>
</dbReference>
<dbReference type="Pfam" id="PF13454">
    <property type="entry name" value="NAD_binding_9"/>
    <property type="match status" value="1"/>
</dbReference>
<accession>A0ABU5W645</accession>
<protein>
    <submittedName>
        <fullName evidence="2">FAD/NAD(P)-binding protein</fullName>
    </submittedName>
</protein>
<dbReference type="InterPro" id="IPR036188">
    <property type="entry name" value="FAD/NAD-bd_sf"/>
</dbReference>
<sequence>MGARQHLAIIGDGAVAAAFLSVARLVPGDRLTLIGPNVHRFGAGRFYADHDARHPWRLAYLLDRPNGEMTEGFADWLAAEWPVLLPEIAVAQPLHVRRWSEALSEGAFGDFAAPRAIYGRYLARRSSERLAKLVEDGVQVQLITGLATDLSRADDQFRITLASGEVIKADRVDVATGGPANQRFGVDAGPTAFTTLYDNEEAIARVLKPGWEVTCLGASTEVLDVMHFLRAAWPTQELRLRVLRDRATPALDGDPEYRRLRAAGRIVEEVGRPIWVYAESAGNVRLRITGKECQSQEKTVPLAINTAGPGDQLLVDILISGMIAKGWLKLNSAQNRIDVGARFATDMDGVRYASDAVAILNRRPEGVVRQRVEELVGSFEGDPIETA</sequence>
<comment type="caution">
    <text evidence="2">The sequence shown here is derived from an EMBL/GenBank/DDBJ whole genome shotgun (WGS) entry which is preliminary data.</text>
</comment>
<evidence type="ECO:0000313" key="2">
    <source>
        <dbReference type="EMBL" id="MEA9436371.1"/>
    </source>
</evidence>
<name>A0ABU5W645_AERCA</name>
<dbReference type="InterPro" id="IPR038732">
    <property type="entry name" value="HpyO/CreE_NAD-binding"/>
</dbReference>
<dbReference type="SUPFAM" id="SSF51905">
    <property type="entry name" value="FAD/NAD(P)-binding domain"/>
    <property type="match status" value="1"/>
</dbReference>
<dbReference type="EMBL" id="JAYGOJ010000050">
    <property type="protein sequence ID" value="MEA9436371.1"/>
    <property type="molecule type" value="Genomic_DNA"/>
</dbReference>
<organism evidence="2 3">
    <name type="scientific">Aeromonas caviae</name>
    <name type="common">Aeromonas punctata</name>
    <dbReference type="NCBI Taxonomy" id="648"/>
    <lineage>
        <taxon>Bacteria</taxon>
        <taxon>Pseudomonadati</taxon>
        <taxon>Pseudomonadota</taxon>
        <taxon>Gammaproteobacteria</taxon>
        <taxon>Aeromonadales</taxon>
        <taxon>Aeromonadaceae</taxon>
        <taxon>Aeromonas</taxon>
    </lineage>
</organism>